<organism evidence="1 2">
    <name type="scientific">Hyalomma asiaticum</name>
    <name type="common">Tick</name>
    <dbReference type="NCBI Taxonomy" id="266040"/>
    <lineage>
        <taxon>Eukaryota</taxon>
        <taxon>Metazoa</taxon>
        <taxon>Ecdysozoa</taxon>
        <taxon>Arthropoda</taxon>
        <taxon>Chelicerata</taxon>
        <taxon>Arachnida</taxon>
        <taxon>Acari</taxon>
        <taxon>Parasitiformes</taxon>
        <taxon>Ixodida</taxon>
        <taxon>Ixodoidea</taxon>
        <taxon>Ixodidae</taxon>
        <taxon>Hyalomminae</taxon>
        <taxon>Hyalomma</taxon>
    </lineage>
</organism>
<evidence type="ECO:0000313" key="2">
    <source>
        <dbReference type="Proteomes" id="UP000821845"/>
    </source>
</evidence>
<protein>
    <submittedName>
        <fullName evidence="1">Uncharacterized protein</fullName>
    </submittedName>
</protein>
<dbReference type="Proteomes" id="UP000821845">
    <property type="component" value="Chromosome 3"/>
</dbReference>
<gene>
    <name evidence="1" type="ORF">HPB50_019719</name>
</gene>
<proteinExistence type="predicted"/>
<name>A0ACB7SS08_HYAAI</name>
<dbReference type="EMBL" id="CM023483">
    <property type="protein sequence ID" value="KAH6936588.1"/>
    <property type="molecule type" value="Genomic_DNA"/>
</dbReference>
<comment type="caution">
    <text evidence="1">The sequence shown here is derived from an EMBL/GenBank/DDBJ whole genome shotgun (WGS) entry which is preliminary data.</text>
</comment>
<accession>A0ACB7SS08</accession>
<reference evidence="1" key="1">
    <citation type="submission" date="2020-05" db="EMBL/GenBank/DDBJ databases">
        <title>Large-scale comparative analyses of tick genomes elucidate their genetic diversity and vector capacities.</title>
        <authorList>
            <person name="Jia N."/>
            <person name="Wang J."/>
            <person name="Shi W."/>
            <person name="Du L."/>
            <person name="Sun Y."/>
            <person name="Zhan W."/>
            <person name="Jiang J."/>
            <person name="Wang Q."/>
            <person name="Zhang B."/>
            <person name="Ji P."/>
            <person name="Sakyi L.B."/>
            <person name="Cui X."/>
            <person name="Yuan T."/>
            <person name="Jiang B."/>
            <person name="Yang W."/>
            <person name="Lam T.T.-Y."/>
            <person name="Chang Q."/>
            <person name="Ding S."/>
            <person name="Wang X."/>
            <person name="Zhu J."/>
            <person name="Ruan X."/>
            <person name="Zhao L."/>
            <person name="Wei J."/>
            <person name="Que T."/>
            <person name="Du C."/>
            <person name="Cheng J."/>
            <person name="Dai P."/>
            <person name="Han X."/>
            <person name="Huang E."/>
            <person name="Gao Y."/>
            <person name="Liu J."/>
            <person name="Shao H."/>
            <person name="Ye R."/>
            <person name="Li L."/>
            <person name="Wei W."/>
            <person name="Wang X."/>
            <person name="Wang C."/>
            <person name="Yang T."/>
            <person name="Huo Q."/>
            <person name="Li W."/>
            <person name="Guo W."/>
            <person name="Chen H."/>
            <person name="Zhou L."/>
            <person name="Ni X."/>
            <person name="Tian J."/>
            <person name="Zhou Y."/>
            <person name="Sheng Y."/>
            <person name="Liu T."/>
            <person name="Pan Y."/>
            <person name="Xia L."/>
            <person name="Li J."/>
            <person name="Zhao F."/>
            <person name="Cao W."/>
        </authorList>
    </citation>
    <scope>NUCLEOTIDE SEQUENCE</scope>
    <source>
        <strain evidence="1">Hyas-2018</strain>
    </source>
</reference>
<evidence type="ECO:0000313" key="1">
    <source>
        <dbReference type="EMBL" id="KAH6936588.1"/>
    </source>
</evidence>
<sequence length="233" mass="25964">MLHTLMKCTNVAEFEQMPQAILGIRVRETREHTATGPEVDLVRQRCVAFTVKLSNELRQCLPSNFKVLQVTARLSVGACLRVLKEPITELPEHFGLQPNKIDLVDTQWKNLTLDQTMVRMDSPASRTNNMVWESTVRIANTGCARRGFTVALAACAKRHKLPACIVLKEASGRIPTKAFVTLRIPGLDGFLKTAESLVCKLKSQKDEGKLQNNTCKTRDTGSDEEPHAEQQPA</sequence>
<keyword evidence="2" id="KW-1185">Reference proteome</keyword>